<evidence type="ECO:0000256" key="4">
    <source>
        <dbReference type="SAM" id="Coils"/>
    </source>
</evidence>
<feature type="coiled-coil region" evidence="4">
    <location>
        <begin position="1691"/>
        <end position="1718"/>
    </location>
</feature>
<evidence type="ECO:0000256" key="2">
    <source>
        <dbReference type="ARBA" id="ARBA00022448"/>
    </source>
</evidence>
<feature type="region of interest" description="Disordered" evidence="5">
    <location>
        <begin position="430"/>
        <end position="704"/>
    </location>
</feature>
<keyword evidence="2" id="KW-0813">Transport</keyword>
<feature type="coiled-coil region" evidence="4">
    <location>
        <begin position="1746"/>
        <end position="1773"/>
    </location>
</feature>
<feature type="region of interest" description="Disordered" evidence="5">
    <location>
        <begin position="1891"/>
        <end position="1914"/>
    </location>
</feature>
<keyword evidence="3" id="KW-0539">Nucleus</keyword>
<dbReference type="Gene3D" id="2.130.10.10">
    <property type="entry name" value="YVTN repeat-like/Quinoprotein amine dehydrogenase"/>
    <property type="match status" value="1"/>
</dbReference>
<evidence type="ECO:0000256" key="5">
    <source>
        <dbReference type="SAM" id="MobiDB-lite"/>
    </source>
</evidence>
<keyword evidence="4" id="KW-0175">Coiled coil</keyword>
<protein>
    <recommendedName>
        <fullName evidence="6">Nucleoporin Nup159/Nup146 N-terminal domain-containing protein</fullName>
    </recommendedName>
</protein>
<feature type="coiled-coil region" evidence="4">
    <location>
        <begin position="1813"/>
        <end position="1890"/>
    </location>
</feature>
<feature type="compositionally biased region" description="Low complexity" evidence="5">
    <location>
        <begin position="616"/>
        <end position="634"/>
    </location>
</feature>
<organism evidence="7 8">
    <name type="scientific">Marasmius crinis-equi</name>
    <dbReference type="NCBI Taxonomy" id="585013"/>
    <lineage>
        <taxon>Eukaryota</taxon>
        <taxon>Fungi</taxon>
        <taxon>Dikarya</taxon>
        <taxon>Basidiomycota</taxon>
        <taxon>Agaricomycotina</taxon>
        <taxon>Agaricomycetes</taxon>
        <taxon>Agaricomycetidae</taxon>
        <taxon>Agaricales</taxon>
        <taxon>Marasmiineae</taxon>
        <taxon>Marasmiaceae</taxon>
        <taxon>Marasmius</taxon>
    </lineage>
</organism>
<evidence type="ECO:0000256" key="3">
    <source>
        <dbReference type="ARBA" id="ARBA00023242"/>
    </source>
</evidence>
<gene>
    <name evidence="7" type="ORF">V5O48_006886</name>
</gene>
<feature type="compositionally biased region" description="Low complexity" evidence="5">
    <location>
        <begin position="1096"/>
        <end position="1122"/>
    </location>
</feature>
<feature type="compositionally biased region" description="Low complexity" evidence="5">
    <location>
        <begin position="987"/>
        <end position="997"/>
    </location>
</feature>
<feature type="compositionally biased region" description="Pro residues" evidence="5">
    <location>
        <begin position="1217"/>
        <end position="1227"/>
    </location>
</feature>
<feature type="compositionally biased region" description="Polar residues" evidence="5">
    <location>
        <begin position="1086"/>
        <end position="1095"/>
    </location>
</feature>
<dbReference type="Proteomes" id="UP001465976">
    <property type="component" value="Unassembled WGS sequence"/>
</dbReference>
<feature type="compositionally biased region" description="Low complexity" evidence="5">
    <location>
        <begin position="1049"/>
        <end position="1067"/>
    </location>
</feature>
<feature type="compositionally biased region" description="Acidic residues" evidence="5">
    <location>
        <begin position="1318"/>
        <end position="1348"/>
    </location>
</feature>
<comment type="caution">
    <text evidence="7">The sequence shown here is derived from an EMBL/GenBank/DDBJ whole genome shotgun (WGS) entry which is preliminary data.</text>
</comment>
<feature type="compositionally biased region" description="Low complexity" evidence="5">
    <location>
        <begin position="744"/>
        <end position="756"/>
    </location>
</feature>
<evidence type="ECO:0000313" key="8">
    <source>
        <dbReference type="Proteomes" id="UP001465976"/>
    </source>
</evidence>
<feature type="compositionally biased region" description="Pro residues" evidence="5">
    <location>
        <begin position="1560"/>
        <end position="1569"/>
    </location>
</feature>
<comment type="subcellular location">
    <subcellularLocation>
        <location evidence="1">Nucleus</location>
    </subcellularLocation>
</comment>
<feature type="compositionally biased region" description="Polar residues" evidence="5">
    <location>
        <begin position="1425"/>
        <end position="1435"/>
    </location>
</feature>
<feature type="compositionally biased region" description="Polar residues" evidence="5">
    <location>
        <begin position="943"/>
        <end position="963"/>
    </location>
</feature>
<dbReference type="InterPro" id="IPR039462">
    <property type="entry name" value="Nup159/Nup146_N"/>
</dbReference>
<proteinExistence type="predicted"/>
<dbReference type="EMBL" id="JBAHYK010000338">
    <property type="protein sequence ID" value="KAL0575083.1"/>
    <property type="molecule type" value="Genomic_DNA"/>
</dbReference>
<feature type="compositionally biased region" description="Acidic residues" evidence="5">
    <location>
        <begin position="1248"/>
        <end position="1265"/>
    </location>
</feature>
<evidence type="ECO:0000259" key="6">
    <source>
        <dbReference type="Pfam" id="PF16755"/>
    </source>
</evidence>
<feature type="region of interest" description="Disordered" evidence="5">
    <location>
        <begin position="1022"/>
        <end position="1581"/>
    </location>
</feature>
<dbReference type="SUPFAM" id="SSF117289">
    <property type="entry name" value="Nucleoporin domain"/>
    <property type="match status" value="1"/>
</dbReference>
<feature type="compositionally biased region" description="Low complexity" evidence="5">
    <location>
        <begin position="1377"/>
        <end position="1416"/>
    </location>
</feature>
<feature type="compositionally biased region" description="Pro residues" evidence="5">
    <location>
        <begin position="1523"/>
        <end position="1536"/>
    </location>
</feature>
<feature type="compositionally biased region" description="Acidic residues" evidence="5">
    <location>
        <begin position="1275"/>
        <end position="1284"/>
    </location>
</feature>
<feature type="compositionally biased region" description="Low complexity" evidence="5">
    <location>
        <begin position="463"/>
        <end position="499"/>
    </location>
</feature>
<feature type="domain" description="Nucleoporin Nup159/Nup146 N-terminal" evidence="6">
    <location>
        <begin position="52"/>
        <end position="391"/>
    </location>
</feature>
<feature type="region of interest" description="Disordered" evidence="5">
    <location>
        <begin position="725"/>
        <end position="1007"/>
    </location>
</feature>
<sequence length="2110" mass="216494">MTTALSRPANPQANVDSNPLECLSEGINYPTFRLLNKKSRVTLSPNYLSSDPAFNYQNFAVANKKGWFAAIQNTGPFSIILSPLNQLRNSIKECSGDETHFQPQRVLSFSNNEPNIVAFACNDSRLIVGFKSGELLSYDTAAICSQGSNEVSPLKFAKHSSSPPTQILPNHSSDPALADLVAVVRKDGNVELFNTTLEKQHGWSPGDANSTPVVVSWSAKGKQLAIGLALGDIMTYPLTNKNAYQRHIPPTADGILVSLNWLAPGHTFRTSYSPPTPGSDDPVHHILHQDAKSSPVQFTKMDHSFQAPDRTKQASYVVVLPKWDEDAANSNADESKLLVVVGDVSCTDIEILGNQGTQWYQQSQDNPVSIPLDKNTEDTVLLALDVDLTDSEAGYPVVYAYLNDGTVQAWYVDGSKPYAGMINVATGASNTSATTPSAFGEASTQPASVFGQTSAPQATSPFGQAAGSSPSPFGAPSSSGSAFGQSSFGQSSSTPSPFGASNQPSPFGQQTSAFGSQTQPTSPFGGASQQASPFGSTQSTSAFGTQSSSQSPFGSQPQSTSAFGGGSTFGQSGFGQSAFGQSGFGDKAPSPFGSASSTTPSSTGGPFSAFGSAATPSPFGGSFGAPAPGASSPPITRDDSMGESAPSFGGMSLGSGDGDPEKKPSGFGAGGGMFGNAANQSTTSAFGSSSSDSGSGGGLVKPASGFGAFGGASSNAFGSTTSAFGGGGAFSGKSDQPATGAFSGGAFSTNTASSGATTGGSAFGQSSFGQSSFGKPAFGQGAFGQSGFGQSAFSKPSTPPPTTTSSGSGGGFAAFASAGTSSFGSGTGGAKAGFGGDTGGTSGAFGGAKSETSGVFGDKTAETKPSSGFGAFSGQPSAFGSTASAGSAFGSKPTETPSASEGKTDTKPALGFGAFANQPSTFGATASPGSFGGSAFGNASPGQSAFGTTTSAFAPRSDSSTSAPKPAGLADPLSPSPSPSPPPIAPIPTSSSTAPTSGTGAFSNLTRSSFRPDSGFGAFGSAVSSDSPFLKAAGENKEPAVTAFGSTNPTAQSSSDSRSSTASPSPAFGSTSQLGFGFGLKGSAPVTPTASTSAFGSTAPATGAFSAFSSGGTSAFGSLTAGKKSATSFGDLLKGAGDESKKEDIDEKRKQEAKEQEKEASGDKQKGKQKESPVERPVTPKTEDEHATPKPPPPKALKEEEKSPSVFGSSVFKPPEKPPSNEPPTPPADDASSSQASSYVDIRRSEAGSEEGSDVEAPPDDDEGFLTESYGSQSEGEELSEGEVDERASLTPSNIPLPRSRSGTPLAETSAQPSSSSEEPEAYDDDYVDEEDEDEEDEDEEETDDDTTSESSRLSTIKEENETMTPPGSPEKKDTRPSATASPAPASSSPSPLLSVGRPSTRPSRSSPLAASAPLSGYDEEADATTPTTKEQPQLPSVIKPRPSSPKVPFGVLQPQAPKPIAPEDVNPAKRPKTPPLLSNFGLGGSSAASKPSLFGQPSAPPTSLFGAPSSSSATPALSPAASTPPPRANTAPPAPRGLFGATTPTPRSVPLTPGASASPVPPAAPSPIAPGGLFGKPPPISFGLPSPASVPIKKEDITPPPGSLFLTTPARPMTMPPPSALPTSQPPAATISPFPSGNMFGTPTGTNQRPPVPFNAPVAQPAQPIQPPQPVVPSPMQFQEGMQRECALLYTNMMRELEQLRLMAESAAQKREEIRKMGGGSRRKEDLGDASKWGLGDVVQMGVVMRQYEKDIHELKEETQKQKRSIGELNKSMVKAGTRREEIARFNKAKSDNEFAKMLKSRTLGPEHLETQTQLRRNIRTLSTRVEQLEDQLKAHKKKIAEYNSGRPSLRAPTIDTVNRTYRNIDIAIQQQADDLARLTSRVKKLNLSDSPLPLQKSSLGDRDPRLPDPVRRPFTVTPDVAVTTAAALNAERYAHKLKTALLSARKEPLLNATAAKAMTASDVPVAFSTPGRKPMGSNGFEFNTPIQGPLFGVPPTAEIPDTNYFPEDHFNPSTPSGSSRRGGGSSRRSHAPAVTLRRSPAATAVLPDSAGLGSPPVGFGSPSPAPNLPASPSPAFDWGPLPSFNKASSPSLFAPISFGNKGGSSSKS</sequence>
<feature type="compositionally biased region" description="Pro residues" evidence="5">
    <location>
        <begin position="974"/>
        <end position="986"/>
    </location>
</feature>
<evidence type="ECO:0000313" key="7">
    <source>
        <dbReference type="EMBL" id="KAL0575083.1"/>
    </source>
</evidence>
<feature type="compositionally biased region" description="Low complexity" evidence="5">
    <location>
        <begin position="1307"/>
        <end position="1317"/>
    </location>
</feature>
<feature type="region of interest" description="Disordered" evidence="5">
    <location>
        <begin position="1994"/>
        <end position="2083"/>
    </location>
</feature>
<feature type="compositionally biased region" description="Low complexity" evidence="5">
    <location>
        <begin position="813"/>
        <end position="824"/>
    </location>
</feature>
<reference evidence="7 8" key="1">
    <citation type="submission" date="2024-02" db="EMBL/GenBank/DDBJ databases">
        <title>A draft genome for the cacao thread blight pathogen Marasmius crinis-equi.</title>
        <authorList>
            <person name="Cohen S.P."/>
            <person name="Baruah I.K."/>
            <person name="Amoako-Attah I."/>
            <person name="Bukari Y."/>
            <person name="Meinhardt L.W."/>
            <person name="Bailey B.A."/>
        </authorList>
    </citation>
    <scope>NUCLEOTIDE SEQUENCE [LARGE SCALE GENOMIC DNA]</scope>
    <source>
        <strain evidence="7 8">GH-76</strain>
    </source>
</reference>
<dbReference type="Pfam" id="PF16755">
    <property type="entry name" value="Beta-prop_NUP159_NUP214"/>
    <property type="match status" value="1"/>
</dbReference>
<feature type="compositionally biased region" description="Low complexity" evidence="5">
    <location>
        <begin position="569"/>
        <end position="609"/>
    </location>
</feature>
<keyword evidence="8" id="KW-1185">Reference proteome</keyword>
<feature type="compositionally biased region" description="Basic and acidic residues" evidence="5">
    <location>
        <begin position="1901"/>
        <end position="1913"/>
    </location>
</feature>
<feature type="compositionally biased region" description="Low complexity" evidence="5">
    <location>
        <begin position="877"/>
        <end position="891"/>
    </location>
</feature>
<feature type="compositionally biased region" description="Low complexity" evidence="5">
    <location>
        <begin position="543"/>
        <end position="562"/>
    </location>
</feature>
<name>A0ABR3FI92_9AGAR</name>
<feature type="compositionally biased region" description="Polar residues" evidence="5">
    <location>
        <begin position="500"/>
        <end position="542"/>
    </location>
</feature>
<feature type="compositionally biased region" description="Low complexity" evidence="5">
    <location>
        <begin position="2055"/>
        <end position="2064"/>
    </location>
</feature>
<feature type="compositionally biased region" description="Low complexity" evidence="5">
    <location>
        <begin position="1228"/>
        <end position="1238"/>
    </location>
</feature>
<feature type="compositionally biased region" description="Pro residues" evidence="5">
    <location>
        <begin position="2065"/>
        <end position="2074"/>
    </location>
</feature>
<feature type="compositionally biased region" description="Low complexity" evidence="5">
    <location>
        <begin position="763"/>
        <end position="780"/>
    </location>
</feature>
<evidence type="ECO:0000256" key="1">
    <source>
        <dbReference type="ARBA" id="ARBA00004123"/>
    </source>
</evidence>
<accession>A0ABR3FI92</accession>
<feature type="compositionally biased region" description="Gly residues" evidence="5">
    <location>
        <begin position="825"/>
        <end position="846"/>
    </location>
</feature>
<feature type="compositionally biased region" description="Polar residues" evidence="5">
    <location>
        <begin position="430"/>
        <end position="462"/>
    </location>
</feature>
<feature type="compositionally biased region" description="Polar residues" evidence="5">
    <location>
        <begin position="998"/>
        <end position="1007"/>
    </location>
</feature>
<feature type="compositionally biased region" description="Low complexity" evidence="5">
    <location>
        <begin position="1508"/>
        <end position="1522"/>
    </location>
</feature>
<feature type="compositionally biased region" description="Basic and acidic residues" evidence="5">
    <location>
        <begin position="1136"/>
        <end position="1174"/>
    </location>
</feature>
<dbReference type="InterPro" id="IPR015943">
    <property type="entry name" value="WD40/YVTN_repeat-like_dom_sf"/>
</dbReference>